<proteinExistence type="predicted"/>
<dbReference type="Ensembl" id="ENSNMLT00000014703.1">
    <property type="protein sequence ID" value="ENSNMLP00000013048.1"/>
    <property type="gene ID" value="ENSNMLG00000008808.1"/>
</dbReference>
<feature type="signal peptide" evidence="1">
    <location>
        <begin position="1"/>
        <end position="19"/>
    </location>
</feature>
<evidence type="ECO:0000259" key="2">
    <source>
        <dbReference type="PROSITE" id="PS50041"/>
    </source>
</evidence>
<dbReference type="PANTHER" id="PTHR45784">
    <property type="entry name" value="C-TYPE LECTIN DOMAIN FAMILY 20 MEMBER A-RELATED"/>
    <property type="match status" value="1"/>
</dbReference>
<dbReference type="AlphaFoldDB" id="A0A8C6WK84"/>
<organism evidence="3 4">
    <name type="scientific">Neogobius melanostomus</name>
    <name type="common">round goby</name>
    <dbReference type="NCBI Taxonomy" id="47308"/>
    <lineage>
        <taxon>Eukaryota</taxon>
        <taxon>Metazoa</taxon>
        <taxon>Chordata</taxon>
        <taxon>Craniata</taxon>
        <taxon>Vertebrata</taxon>
        <taxon>Euteleostomi</taxon>
        <taxon>Actinopterygii</taxon>
        <taxon>Neopterygii</taxon>
        <taxon>Teleostei</taxon>
        <taxon>Neoteleostei</taxon>
        <taxon>Acanthomorphata</taxon>
        <taxon>Gobiaria</taxon>
        <taxon>Gobiiformes</taxon>
        <taxon>Gobioidei</taxon>
        <taxon>Gobiidae</taxon>
        <taxon>Benthophilinae</taxon>
        <taxon>Neogobiini</taxon>
        <taxon>Neogobius</taxon>
    </lineage>
</organism>
<protein>
    <recommendedName>
        <fullName evidence="2">C-type lectin domain-containing protein</fullName>
    </recommendedName>
</protein>
<keyword evidence="1" id="KW-0732">Signal</keyword>
<evidence type="ECO:0000313" key="3">
    <source>
        <dbReference type="Ensembl" id="ENSNMLP00000013048.1"/>
    </source>
</evidence>
<dbReference type="InterPro" id="IPR016186">
    <property type="entry name" value="C-type_lectin-like/link_sf"/>
</dbReference>
<dbReference type="SUPFAM" id="SSF56436">
    <property type="entry name" value="C-type lectin-like"/>
    <property type="match status" value="1"/>
</dbReference>
<keyword evidence="4" id="KW-1185">Reference proteome</keyword>
<feature type="chain" id="PRO_5034382647" description="C-type lectin domain-containing protein" evidence="1">
    <location>
        <begin position="20"/>
        <end position="135"/>
    </location>
</feature>
<feature type="domain" description="C-type lectin" evidence="2">
    <location>
        <begin position="21"/>
        <end position="119"/>
    </location>
</feature>
<reference evidence="3" key="2">
    <citation type="submission" date="2025-09" db="UniProtKB">
        <authorList>
            <consortium name="Ensembl"/>
        </authorList>
    </citation>
    <scope>IDENTIFICATION</scope>
</reference>
<dbReference type="InterPro" id="IPR016187">
    <property type="entry name" value="CTDL_fold"/>
</dbReference>
<reference evidence="3" key="1">
    <citation type="submission" date="2025-08" db="UniProtKB">
        <authorList>
            <consortium name="Ensembl"/>
        </authorList>
    </citation>
    <scope>IDENTIFICATION</scope>
</reference>
<name>A0A8C6WK84_9GOBI</name>
<evidence type="ECO:0000256" key="1">
    <source>
        <dbReference type="SAM" id="SignalP"/>
    </source>
</evidence>
<dbReference type="Gene3D" id="3.10.100.10">
    <property type="entry name" value="Mannose-Binding Protein A, subunit A"/>
    <property type="match status" value="1"/>
</dbReference>
<dbReference type="Pfam" id="PF00059">
    <property type="entry name" value="Lectin_C"/>
    <property type="match status" value="1"/>
</dbReference>
<dbReference type="InterPro" id="IPR001304">
    <property type="entry name" value="C-type_lectin-like"/>
</dbReference>
<dbReference type="Proteomes" id="UP000694523">
    <property type="component" value="Unplaced"/>
</dbReference>
<dbReference type="PANTHER" id="PTHR45784:SF3">
    <property type="entry name" value="C-TYPE LECTIN DOMAIN FAMILY 4 MEMBER K-LIKE-RELATED"/>
    <property type="match status" value="1"/>
</dbReference>
<sequence>MARAVVTLILCVAFDVTIGKYVFITQQKTWSEAQTYCRTSYTDLAYVKNEIDFGLLLTSSGQNSPKGWIGLYRDPYNPSIWRWSGAGLMTYSFWGSGQPNNYDGRQNRVCVQDDKTWNDQSEDLHFHSIASKILW</sequence>
<accession>A0A8C6WK84</accession>
<dbReference type="SMART" id="SM00034">
    <property type="entry name" value="CLECT"/>
    <property type="match status" value="1"/>
</dbReference>
<dbReference type="PROSITE" id="PS50041">
    <property type="entry name" value="C_TYPE_LECTIN_2"/>
    <property type="match status" value="1"/>
</dbReference>
<evidence type="ECO:0000313" key="4">
    <source>
        <dbReference type="Proteomes" id="UP000694523"/>
    </source>
</evidence>